<dbReference type="EMBL" id="FNFB01000011">
    <property type="protein sequence ID" value="SDK79083.1"/>
    <property type="molecule type" value="Genomic_DNA"/>
</dbReference>
<dbReference type="AlphaFoldDB" id="A0A1G9ESM3"/>
<dbReference type="Pfam" id="PF02386">
    <property type="entry name" value="TrkH"/>
    <property type="match status" value="1"/>
</dbReference>
<dbReference type="PANTHER" id="PTHR32024:SF1">
    <property type="entry name" value="KTR SYSTEM POTASSIUM UPTAKE PROTEIN B"/>
    <property type="match status" value="1"/>
</dbReference>
<feature type="transmembrane region" description="Helical" evidence="8">
    <location>
        <begin position="148"/>
        <end position="172"/>
    </location>
</feature>
<sequence length="464" mass="49989">MRRARERSYLWVGFMRRRSPAVQGRGRHPAVVIVVGFGATVVVGTLLLGTPLATTEGDSSHWLTALFTATSAVCVTGLVVVDTATHWSTFGEMVIVALIKVGGLGIMTLATLIMVIVSGRIGLRTRLSAQWETKSVAATDLRHVLRRVVVFSLICEATVAAVLTVRFVTGYGEPVGRAVYLGLFHAVSAFNNAGFALWPDSLMRFVTDPWICLTIALAVIVGALGYPVVFELVRTWWRPGRWSVLTRVTVGMNGLLLAGGTLAFLATEWRNPATMGPLDDSGRMLAAFFAAVMPRSGGFNTLDIGQMHSSSWLVTDALMFIGGGSAGTAGGIKVTTFGFLLFIIWSELRGEHRVNIGHRRLPSATQRQALSISLLGVILVTLSTWILLVITPHDLDQVLFEVVSAFATNGLSTGITADIPLAGHVLLSVLMFIGRIGPLTLGTALALKQRTRRYELPEEKVILG</sequence>
<evidence type="ECO:0000256" key="6">
    <source>
        <dbReference type="ARBA" id="ARBA00023065"/>
    </source>
</evidence>
<feature type="transmembrane region" description="Helical" evidence="8">
    <location>
        <begin position="178"/>
        <end position="198"/>
    </location>
</feature>
<proteinExistence type="predicted"/>
<gene>
    <name evidence="9" type="ORF">SAMN05421874_111114</name>
</gene>
<evidence type="ECO:0000256" key="4">
    <source>
        <dbReference type="ARBA" id="ARBA00022692"/>
    </source>
</evidence>
<evidence type="ECO:0000256" key="5">
    <source>
        <dbReference type="ARBA" id="ARBA00022989"/>
    </source>
</evidence>
<keyword evidence="3" id="KW-1003">Cell membrane</keyword>
<feature type="transmembrane region" description="Helical" evidence="8">
    <location>
        <begin position="93"/>
        <end position="117"/>
    </location>
</feature>
<feature type="transmembrane region" description="Helical" evidence="8">
    <location>
        <begin position="425"/>
        <end position="447"/>
    </location>
</feature>
<keyword evidence="6" id="KW-0406">Ion transport</keyword>
<evidence type="ECO:0000256" key="7">
    <source>
        <dbReference type="ARBA" id="ARBA00023136"/>
    </source>
</evidence>
<dbReference type="RefSeq" id="WP_342672284.1">
    <property type="nucleotide sequence ID" value="NZ_FNFB01000011.1"/>
</dbReference>
<evidence type="ECO:0000256" key="3">
    <source>
        <dbReference type="ARBA" id="ARBA00022475"/>
    </source>
</evidence>
<comment type="subcellular location">
    <subcellularLocation>
        <location evidence="1">Cell membrane</location>
        <topology evidence="1">Multi-pass membrane protein</topology>
    </subcellularLocation>
</comment>
<feature type="transmembrane region" description="Helical" evidence="8">
    <location>
        <begin position="317"/>
        <end position="348"/>
    </location>
</feature>
<evidence type="ECO:0000256" key="8">
    <source>
        <dbReference type="SAM" id="Phobius"/>
    </source>
</evidence>
<dbReference type="Proteomes" id="UP000198683">
    <property type="component" value="Unassembled WGS sequence"/>
</dbReference>
<evidence type="ECO:0000256" key="2">
    <source>
        <dbReference type="ARBA" id="ARBA00022448"/>
    </source>
</evidence>
<reference evidence="9 10" key="1">
    <citation type="submission" date="2016-10" db="EMBL/GenBank/DDBJ databases">
        <authorList>
            <person name="de Groot N.N."/>
        </authorList>
    </citation>
    <scope>NUCLEOTIDE SEQUENCE [LARGE SCALE GENOMIC DNA]</scope>
    <source>
        <strain evidence="9 10">CGMCC 4.5681</strain>
    </source>
</reference>
<evidence type="ECO:0000313" key="10">
    <source>
        <dbReference type="Proteomes" id="UP000198683"/>
    </source>
</evidence>
<dbReference type="PANTHER" id="PTHR32024">
    <property type="entry name" value="TRK SYSTEM POTASSIUM UPTAKE PROTEIN TRKG-RELATED"/>
    <property type="match status" value="1"/>
</dbReference>
<dbReference type="STRING" id="683260.SAMN05421874_111114"/>
<dbReference type="GO" id="GO:0030001">
    <property type="term" value="P:metal ion transport"/>
    <property type="evidence" value="ECO:0007669"/>
    <property type="project" value="UniProtKB-ARBA"/>
</dbReference>
<organism evidence="9 10">
    <name type="scientific">Nonomuraea maritima</name>
    <dbReference type="NCBI Taxonomy" id="683260"/>
    <lineage>
        <taxon>Bacteria</taxon>
        <taxon>Bacillati</taxon>
        <taxon>Actinomycetota</taxon>
        <taxon>Actinomycetes</taxon>
        <taxon>Streptosporangiales</taxon>
        <taxon>Streptosporangiaceae</taxon>
        <taxon>Nonomuraea</taxon>
    </lineage>
</organism>
<keyword evidence="2" id="KW-0813">Transport</keyword>
<feature type="transmembrane region" description="Helical" evidence="8">
    <location>
        <begin position="369"/>
        <end position="390"/>
    </location>
</feature>
<feature type="transmembrane region" description="Helical" evidence="8">
    <location>
        <begin position="250"/>
        <end position="269"/>
    </location>
</feature>
<feature type="transmembrane region" description="Helical" evidence="8">
    <location>
        <begin position="30"/>
        <end position="50"/>
    </location>
</feature>
<keyword evidence="10" id="KW-1185">Reference proteome</keyword>
<name>A0A1G9ESM3_9ACTN</name>
<dbReference type="GO" id="GO:0008324">
    <property type="term" value="F:monoatomic cation transmembrane transporter activity"/>
    <property type="evidence" value="ECO:0007669"/>
    <property type="project" value="InterPro"/>
</dbReference>
<dbReference type="GO" id="GO:0005886">
    <property type="term" value="C:plasma membrane"/>
    <property type="evidence" value="ECO:0007669"/>
    <property type="project" value="UniProtKB-SubCell"/>
</dbReference>
<feature type="transmembrane region" description="Helical" evidence="8">
    <location>
        <begin position="62"/>
        <end position="81"/>
    </location>
</feature>
<feature type="transmembrane region" description="Helical" evidence="8">
    <location>
        <begin position="210"/>
        <end position="230"/>
    </location>
</feature>
<protein>
    <submittedName>
        <fullName evidence="9">Potassium uptake protein, TrkH family</fullName>
    </submittedName>
</protein>
<keyword evidence="4 8" id="KW-0812">Transmembrane</keyword>
<dbReference type="InterPro" id="IPR003445">
    <property type="entry name" value="Cat_transpt"/>
</dbReference>
<accession>A0A1G9ESM3</accession>
<keyword evidence="7 8" id="KW-0472">Membrane</keyword>
<keyword evidence="5 8" id="KW-1133">Transmembrane helix</keyword>
<evidence type="ECO:0000256" key="1">
    <source>
        <dbReference type="ARBA" id="ARBA00004651"/>
    </source>
</evidence>
<evidence type="ECO:0000313" key="9">
    <source>
        <dbReference type="EMBL" id="SDK79083.1"/>
    </source>
</evidence>